<organism evidence="7">
    <name type="scientific">Fagus sylvatica</name>
    <name type="common">Beechnut</name>
    <dbReference type="NCBI Taxonomy" id="28930"/>
    <lineage>
        <taxon>Eukaryota</taxon>
        <taxon>Viridiplantae</taxon>
        <taxon>Streptophyta</taxon>
        <taxon>Embryophyta</taxon>
        <taxon>Tracheophyta</taxon>
        <taxon>Spermatophyta</taxon>
        <taxon>Magnoliopsida</taxon>
        <taxon>eudicotyledons</taxon>
        <taxon>Gunneridae</taxon>
        <taxon>Pentapetalae</taxon>
        <taxon>rosids</taxon>
        <taxon>fabids</taxon>
        <taxon>Fagales</taxon>
        <taxon>Fagaceae</taxon>
        <taxon>Fagus</taxon>
    </lineage>
</organism>
<evidence type="ECO:0000256" key="6">
    <source>
        <dbReference type="SAM" id="MobiDB-lite"/>
    </source>
</evidence>
<comment type="subcellular location">
    <subcellularLocation>
        <location evidence="1">Secreted</location>
    </subcellularLocation>
</comment>
<name>A0A2N9FNU6_FAGSY</name>
<proteinExistence type="inferred from homology"/>
<keyword evidence="4" id="KW-0732">Signal</keyword>
<comment type="similarity">
    <text evidence="2">Belongs to the CLV3/ESR signal peptide family.</text>
</comment>
<keyword evidence="5" id="KW-0221">Differentiation</keyword>
<dbReference type="GO" id="GO:0030154">
    <property type="term" value="P:cell differentiation"/>
    <property type="evidence" value="ECO:0007669"/>
    <property type="project" value="UniProtKB-KW"/>
</dbReference>
<reference evidence="7" key="1">
    <citation type="submission" date="2018-02" db="EMBL/GenBank/DDBJ databases">
        <authorList>
            <person name="Cohen D.B."/>
            <person name="Kent A.D."/>
        </authorList>
    </citation>
    <scope>NUCLEOTIDE SEQUENCE</scope>
</reference>
<dbReference type="PANTHER" id="PTHR36349:SF2">
    <property type="entry name" value="PROTEIN CLAVATA 3"/>
    <property type="match status" value="1"/>
</dbReference>
<feature type="region of interest" description="Disordered" evidence="6">
    <location>
        <begin position="63"/>
        <end position="96"/>
    </location>
</feature>
<dbReference type="InterPro" id="IPR044962">
    <property type="entry name" value="CLV3/ESR"/>
</dbReference>
<evidence type="ECO:0000256" key="1">
    <source>
        <dbReference type="ARBA" id="ARBA00004613"/>
    </source>
</evidence>
<dbReference type="PANTHER" id="PTHR36349">
    <property type="entry name" value="PROTEIN CLAVATA 3"/>
    <property type="match status" value="1"/>
</dbReference>
<dbReference type="GO" id="GO:0005576">
    <property type="term" value="C:extracellular region"/>
    <property type="evidence" value="ECO:0007669"/>
    <property type="project" value="UniProtKB-SubCell"/>
</dbReference>
<evidence type="ECO:0000256" key="4">
    <source>
        <dbReference type="ARBA" id="ARBA00022729"/>
    </source>
</evidence>
<gene>
    <name evidence="7" type="ORF">FSB_LOCUS16652</name>
</gene>
<keyword evidence="3" id="KW-0964">Secreted</keyword>
<evidence type="ECO:0000256" key="5">
    <source>
        <dbReference type="ARBA" id="ARBA00022782"/>
    </source>
</evidence>
<dbReference type="AlphaFoldDB" id="A0A2N9FNU6"/>
<feature type="compositionally biased region" description="Low complexity" evidence="6">
    <location>
        <begin position="63"/>
        <end position="74"/>
    </location>
</feature>
<dbReference type="GO" id="GO:0033612">
    <property type="term" value="F:receptor serine/threonine kinase binding"/>
    <property type="evidence" value="ECO:0007669"/>
    <property type="project" value="InterPro"/>
</dbReference>
<evidence type="ECO:0000256" key="3">
    <source>
        <dbReference type="ARBA" id="ARBA00022525"/>
    </source>
</evidence>
<feature type="compositionally biased region" description="Basic residues" evidence="6">
    <location>
        <begin position="86"/>
        <end position="96"/>
    </location>
</feature>
<accession>A0A2N9FNU6</accession>
<sequence>MYTPVLNTLNTFLAVFNNGLRSKNCNTGYGCFYAEASVSRKMLAGLKEKKETVKFGLLGSATSMSGGSLMGSELRNVPSGPDPLHHNRAPKKPISP</sequence>
<evidence type="ECO:0000256" key="2">
    <source>
        <dbReference type="ARBA" id="ARBA00005416"/>
    </source>
</evidence>
<dbReference type="EMBL" id="OIVN01001017">
    <property type="protein sequence ID" value="SPC88770.1"/>
    <property type="molecule type" value="Genomic_DNA"/>
</dbReference>
<protein>
    <submittedName>
        <fullName evidence="7">Uncharacterized protein</fullName>
    </submittedName>
</protein>
<evidence type="ECO:0000313" key="7">
    <source>
        <dbReference type="EMBL" id="SPC88770.1"/>
    </source>
</evidence>